<reference evidence="1 2" key="1">
    <citation type="submission" date="2019-11" db="EMBL/GenBank/DDBJ databases">
        <title>FDA dAtabase for Regulatory Grade micrObial Sequences (FDA-ARGOS): Supporting development and validation of Infectious Disease Dx tests.</title>
        <authorList>
            <person name="Stonesifer R."/>
            <person name="Tallon L."/>
            <person name="Sadzewicz L."/>
            <person name="Vavikolanu K."/>
            <person name="Mehta A."/>
            <person name="Aluvathingal J."/>
            <person name="Nadendla S."/>
            <person name="Myers T."/>
            <person name="Yan Y."/>
            <person name="Sichtig H."/>
        </authorList>
    </citation>
    <scope>NUCLEOTIDE SEQUENCE [LARGE SCALE GENOMIC DNA]</scope>
    <source>
        <strain evidence="1 2">FDAARGOS_732</strain>
    </source>
</reference>
<name>A0A857AAL9_9ACTO</name>
<gene>
    <name evidence="1" type="ORF">FOC40_09220</name>
</gene>
<dbReference type="InterPro" id="IPR046257">
    <property type="entry name" value="DUF6290"/>
</dbReference>
<evidence type="ECO:0000313" key="1">
    <source>
        <dbReference type="EMBL" id="QGS11566.1"/>
    </source>
</evidence>
<organism evidence="1 2">
    <name type="scientific">Schaalia odontolytica</name>
    <dbReference type="NCBI Taxonomy" id="1660"/>
    <lineage>
        <taxon>Bacteria</taxon>
        <taxon>Bacillati</taxon>
        <taxon>Actinomycetota</taxon>
        <taxon>Actinomycetes</taxon>
        <taxon>Actinomycetales</taxon>
        <taxon>Actinomycetaceae</taxon>
        <taxon>Schaalia</taxon>
    </lineage>
</organism>
<dbReference type="AlphaFoldDB" id="A0A857AAL9"/>
<evidence type="ECO:0000313" key="2">
    <source>
        <dbReference type="Proteomes" id="UP000424490"/>
    </source>
</evidence>
<proteinExistence type="predicted"/>
<accession>A0A857AAL9</accession>
<dbReference type="EMBL" id="CP046315">
    <property type="protein sequence ID" value="QGS11566.1"/>
    <property type="molecule type" value="Genomic_DNA"/>
</dbReference>
<dbReference type="Proteomes" id="UP000424490">
    <property type="component" value="Chromosome"/>
</dbReference>
<sequence length="71" mass="8065">MPTMTMRLDETDAEVVRKYAEFEGKTISDFVRDAVFEKIEDQQDLATLREAVAADTGVRYTHEQVLAELGL</sequence>
<dbReference type="NCBIfam" id="NF046040">
    <property type="entry name" value="RelB_antitoxin"/>
    <property type="match status" value="1"/>
</dbReference>
<dbReference type="Pfam" id="PF19807">
    <property type="entry name" value="DUF6290"/>
    <property type="match status" value="1"/>
</dbReference>
<protein>
    <submittedName>
        <fullName evidence="1">CopG family transcriptional regulator</fullName>
    </submittedName>
</protein>